<dbReference type="CTD" id="121393094"/>
<reference evidence="4" key="1">
    <citation type="submission" date="2025-08" db="UniProtKB">
        <authorList>
            <consortium name="RefSeq"/>
        </authorList>
    </citation>
    <scope>IDENTIFICATION</scope>
    <source>
        <strain evidence="4">J_2021</strain>
        <tissue evidence="4">Erythrocytes</tissue>
    </source>
</reference>
<dbReference type="AlphaFoldDB" id="A0A8J1LC79"/>
<dbReference type="Pfam" id="PF20784">
    <property type="entry name" value="DUF5575_C"/>
    <property type="match status" value="1"/>
</dbReference>
<dbReference type="PANTHER" id="PTHR47086">
    <property type="entry name" value="BTB DOMAIN-CONTAINING PROTEIN"/>
    <property type="match status" value="1"/>
</dbReference>
<dbReference type="GO" id="GO:0008270">
    <property type="term" value="F:zinc ion binding"/>
    <property type="evidence" value="ECO:0007669"/>
    <property type="project" value="UniProtKB-KW"/>
</dbReference>
<keyword evidence="1" id="KW-0863">Zinc-finger</keyword>
<keyword evidence="3" id="KW-1185">Reference proteome</keyword>
<dbReference type="InterPro" id="IPR048315">
    <property type="entry name" value="ZSWIM9_RNaseH-like"/>
</dbReference>
<evidence type="ECO:0000313" key="4">
    <source>
        <dbReference type="RefSeq" id="XP_041426574.1"/>
    </source>
</evidence>
<name>A0A8J1LC79_XENLA</name>
<dbReference type="Pfam" id="PF17738">
    <property type="entry name" value="DUF5575"/>
    <property type="match status" value="1"/>
</dbReference>
<proteinExistence type="predicted"/>
<evidence type="ECO:0000256" key="1">
    <source>
        <dbReference type="PROSITE-ProRule" id="PRU00325"/>
    </source>
</evidence>
<dbReference type="Proteomes" id="UP000186698">
    <property type="component" value="Chromosome 7S"/>
</dbReference>
<sequence>MGLNHAEQSTNLRARKTKKTLDLKIKSTKRCKHGWQYGDVVIKLFTIPHLTKGNCGLSRQETQSKTCKSGRSTDEADLLGKEFFSWEDFSIFFDDWCEQKNGLFFIEKFVLLSKSKFGSDPVEPQMVETLQYNSVRLSCRNINGMKGVGPYKVSKEDNGSEDWRPKHNQSCGAYILLKLSHKRNSLVIKECKLTHCHEQCPVAFKYYFKKGHLFANSCLPVRSTNEISKQFISAQVIKRLLSYCKGPGHGVMDTLSALDYLFQSDSCAKVKLVFMEDKVIVKTVFMVTSFMVSLCRRFPVILFFDRIMSFNEEYELYGFFCVGANSKARDCAYVITQKGTANLRFALVSLVQAIPDIKFQVRCVILGLDMNEKEVVKEIFPNAQPQLIRLQVLQKLCNKAVEMGADEEKVKPLLSDMASSTSLEKYFQAVKDMDLYFTSEFIEYFLHEWHENCELWVDICGYKTTHLDPTMLLSYRKEAITAAVSDNASMADCILRLMVLETVKQNEDDVAIGYYSVCSPGNASLIEEELGFSRHGSYHINDTSDGFLLSDGVYEFFMDRELVTCSCTIHSSRLLPCRHLFAARFRNGEALFDLKLLEKHKDSFNKASVVK</sequence>
<dbReference type="GeneID" id="121393094"/>
<dbReference type="InterPro" id="IPR049218">
    <property type="entry name" value="DUF5575_C"/>
</dbReference>
<dbReference type="RefSeq" id="XP_041426574.1">
    <property type="nucleotide sequence ID" value="XM_041570640.1"/>
</dbReference>
<accession>A0A8J1LC79</accession>
<dbReference type="PROSITE" id="PS50966">
    <property type="entry name" value="ZF_SWIM"/>
    <property type="match status" value="1"/>
</dbReference>
<dbReference type="InterPro" id="IPR049217">
    <property type="entry name" value="DUF5575_N"/>
</dbReference>
<protein>
    <submittedName>
        <fullName evidence="4">Uncharacterized protein ZSWIM9-like</fullName>
    </submittedName>
</protein>
<evidence type="ECO:0000313" key="3">
    <source>
        <dbReference type="Proteomes" id="UP000186698"/>
    </source>
</evidence>
<keyword evidence="1" id="KW-0862">Zinc</keyword>
<dbReference type="InterPro" id="IPR007527">
    <property type="entry name" value="Znf_SWIM"/>
</dbReference>
<dbReference type="InterPro" id="IPR040854">
    <property type="entry name" value="ZSWIM9"/>
</dbReference>
<evidence type="ECO:0000259" key="2">
    <source>
        <dbReference type="PROSITE" id="PS50966"/>
    </source>
</evidence>
<dbReference type="OrthoDB" id="9898241at2759"/>
<gene>
    <name evidence="4" type="primary">LOC121393094</name>
</gene>
<dbReference type="Pfam" id="PF20783">
    <property type="entry name" value="DUF5575_N"/>
    <property type="match status" value="1"/>
</dbReference>
<organism evidence="3 4">
    <name type="scientific">Xenopus laevis</name>
    <name type="common">African clawed frog</name>
    <dbReference type="NCBI Taxonomy" id="8355"/>
    <lineage>
        <taxon>Eukaryota</taxon>
        <taxon>Metazoa</taxon>
        <taxon>Chordata</taxon>
        <taxon>Craniata</taxon>
        <taxon>Vertebrata</taxon>
        <taxon>Euteleostomi</taxon>
        <taxon>Amphibia</taxon>
        <taxon>Batrachia</taxon>
        <taxon>Anura</taxon>
        <taxon>Pipoidea</taxon>
        <taxon>Pipidae</taxon>
        <taxon>Xenopodinae</taxon>
        <taxon>Xenopus</taxon>
        <taxon>Xenopus</taxon>
    </lineage>
</organism>
<feature type="domain" description="SWIM-type" evidence="2">
    <location>
        <begin position="554"/>
        <end position="588"/>
    </location>
</feature>
<keyword evidence="1" id="KW-0479">Metal-binding</keyword>
<dbReference type="PANTHER" id="PTHR47086:SF7">
    <property type="match status" value="1"/>
</dbReference>
<dbReference type="KEGG" id="xla:121393094"/>